<keyword evidence="3" id="KW-1185">Reference proteome</keyword>
<reference evidence="2 3" key="1">
    <citation type="submission" date="2024-03" db="EMBL/GenBank/DDBJ databases">
        <authorList>
            <consortium name="ELIXIR-Norway"/>
            <consortium name="Elixir Norway"/>
        </authorList>
    </citation>
    <scope>NUCLEOTIDE SEQUENCE [LARGE SCALE GENOMIC DNA]</scope>
</reference>
<evidence type="ECO:0000259" key="1">
    <source>
        <dbReference type="PROSITE" id="PS50181"/>
    </source>
</evidence>
<dbReference type="Pfam" id="PF12937">
    <property type="entry name" value="F-box-like"/>
    <property type="match status" value="1"/>
</dbReference>
<protein>
    <recommendedName>
        <fullName evidence="1">F-box domain-containing protein</fullName>
    </recommendedName>
</protein>
<dbReference type="InterPro" id="IPR001810">
    <property type="entry name" value="F-box_dom"/>
</dbReference>
<dbReference type="CDD" id="cd22162">
    <property type="entry name" value="F-box_AtSKIP3-like"/>
    <property type="match status" value="1"/>
</dbReference>
<organism evidence="2 3">
    <name type="scientific">Sphagnum jensenii</name>
    <dbReference type="NCBI Taxonomy" id="128206"/>
    <lineage>
        <taxon>Eukaryota</taxon>
        <taxon>Viridiplantae</taxon>
        <taxon>Streptophyta</taxon>
        <taxon>Embryophyta</taxon>
        <taxon>Bryophyta</taxon>
        <taxon>Sphagnophytina</taxon>
        <taxon>Sphagnopsida</taxon>
        <taxon>Sphagnales</taxon>
        <taxon>Sphagnaceae</taxon>
        <taxon>Sphagnum</taxon>
    </lineage>
</organism>
<sequence>MAVPGFYSPVGLHPFSRMKRAWMVLCACFVSALSRAEILELTKVVHKTKMNLADLPDDCIAAIISHTTPFDATRLARVCWAFKRAVEIDTAWENFLPSDYESVCNKSWAEEEESSSSRRRSRSKKDIVMTMTKGLFLDQGFQKYVLLRRTRGVCRVLSVAAMNVAWVQDTRFWCWEQSRSSCFGKVAHLLAVCWLEISGQWSCSLPPGSYTAVWRLRITNPQGGRKNFLSWKLPLTFCISVGDDDGEDSAVERELSLSQIPSGGFEEWFEFAVGDIIIHSGVATSTTAKQVCVAYSIRETDCTYWKGGLFVDCLTLRPSGCKEAVQPKLHDMELSKIRGRPGVF</sequence>
<dbReference type="Gene3D" id="1.20.1280.50">
    <property type="match status" value="1"/>
</dbReference>
<evidence type="ECO:0000313" key="2">
    <source>
        <dbReference type="EMBL" id="CAK9857518.1"/>
    </source>
</evidence>
<evidence type="ECO:0000313" key="3">
    <source>
        <dbReference type="Proteomes" id="UP001497522"/>
    </source>
</evidence>
<gene>
    <name evidence="2" type="ORF">CSSPJE1EN2_LOCUS513</name>
</gene>
<name>A0ABP1A3C3_9BRYO</name>
<feature type="domain" description="F-box" evidence="1">
    <location>
        <begin position="49"/>
        <end position="95"/>
    </location>
</feature>
<dbReference type="EMBL" id="OZ023702">
    <property type="protein sequence ID" value="CAK9857518.1"/>
    <property type="molecule type" value="Genomic_DNA"/>
</dbReference>
<proteinExistence type="predicted"/>
<dbReference type="PANTHER" id="PTHR31960:SF26">
    <property type="entry name" value="F-BOX DOMAIN CONTAINING PROTEIN"/>
    <property type="match status" value="1"/>
</dbReference>
<dbReference type="PANTHER" id="PTHR31960">
    <property type="entry name" value="F-BOX PROTEIN PP2-A15"/>
    <property type="match status" value="1"/>
</dbReference>
<dbReference type="InterPro" id="IPR025886">
    <property type="entry name" value="PP2-like"/>
</dbReference>
<dbReference type="SUPFAM" id="SSF81383">
    <property type="entry name" value="F-box domain"/>
    <property type="match status" value="1"/>
</dbReference>
<dbReference type="PROSITE" id="PS50181">
    <property type="entry name" value="FBOX"/>
    <property type="match status" value="1"/>
</dbReference>
<dbReference type="Pfam" id="PF14299">
    <property type="entry name" value="PP2"/>
    <property type="match status" value="1"/>
</dbReference>
<dbReference type="Proteomes" id="UP001497522">
    <property type="component" value="Chromosome 1"/>
</dbReference>
<dbReference type="InterPro" id="IPR036047">
    <property type="entry name" value="F-box-like_dom_sf"/>
</dbReference>
<accession>A0ABP1A3C3</accession>